<name>A0ABP7NWV7_9BACT</name>
<evidence type="ECO:0000313" key="2">
    <source>
        <dbReference type="EMBL" id="GAA3954862.1"/>
    </source>
</evidence>
<feature type="region of interest" description="Disordered" evidence="1">
    <location>
        <begin position="75"/>
        <end position="94"/>
    </location>
</feature>
<proteinExistence type="predicted"/>
<gene>
    <name evidence="2" type="ORF">GCM10022406_40530</name>
</gene>
<evidence type="ECO:0000256" key="1">
    <source>
        <dbReference type="SAM" id="MobiDB-lite"/>
    </source>
</evidence>
<accession>A0ABP7NWV7</accession>
<comment type="caution">
    <text evidence="2">The sequence shown here is derived from an EMBL/GenBank/DDBJ whole genome shotgun (WGS) entry which is preliminary data.</text>
</comment>
<evidence type="ECO:0000313" key="3">
    <source>
        <dbReference type="Proteomes" id="UP001499909"/>
    </source>
</evidence>
<dbReference type="Proteomes" id="UP001499909">
    <property type="component" value="Unassembled WGS sequence"/>
</dbReference>
<protein>
    <submittedName>
        <fullName evidence="2">Uncharacterized protein</fullName>
    </submittedName>
</protein>
<organism evidence="2 3">
    <name type="scientific">Hymenobacter algoricola</name>
    <dbReference type="NCBI Taxonomy" id="486267"/>
    <lineage>
        <taxon>Bacteria</taxon>
        <taxon>Pseudomonadati</taxon>
        <taxon>Bacteroidota</taxon>
        <taxon>Cytophagia</taxon>
        <taxon>Cytophagales</taxon>
        <taxon>Hymenobacteraceae</taxon>
        <taxon>Hymenobacter</taxon>
    </lineage>
</organism>
<sequence>MRPYSADMPVGRVLKYFLPLKREGVFISQEMTGSGLRDRYPVSQAAKFFPGRLTSDVQPDGKNAAVATILYASGLFPNKKPPAPGGTGGRNPNR</sequence>
<reference evidence="3" key="1">
    <citation type="journal article" date="2019" name="Int. J. Syst. Evol. Microbiol.">
        <title>The Global Catalogue of Microorganisms (GCM) 10K type strain sequencing project: providing services to taxonomists for standard genome sequencing and annotation.</title>
        <authorList>
            <consortium name="The Broad Institute Genomics Platform"/>
            <consortium name="The Broad Institute Genome Sequencing Center for Infectious Disease"/>
            <person name="Wu L."/>
            <person name="Ma J."/>
        </authorList>
    </citation>
    <scope>NUCLEOTIDE SEQUENCE [LARGE SCALE GENOMIC DNA]</scope>
    <source>
        <strain evidence="3">JCM 17214</strain>
    </source>
</reference>
<keyword evidence="3" id="KW-1185">Reference proteome</keyword>
<feature type="compositionally biased region" description="Gly residues" evidence="1">
    <location>
        <begin position="85"/>
        <end position="94"/>
    </location>
</feature>
<dbReference type="EMBL" id="BAABDH010000113">
    <property type="protein sequence ID" value="GAA3954862.1"/>
    <property type="molecule type" value="Genomic_DNA"/>
</dbReference>